<sequence length="140" mass="14176">MAITCAGILSACGDDDSTTSEEVRTSAGVAVTSVQEGAEGAASSVQSAASSVAERAGDWFDDAKLGAFVTAFRAAYPNLSADRETRSIETIVTESCPLIESGADDAEVNAKVGELATNGSAEPTDDQAARIAQLVRVACG</sequence>
<evidence type="ECO:0008006" key="3">
    <source>
        <dbReference type="Google" id="ProtNLM"/>
    </source>
</evidence>
<gene>
    <name evidence="1" type="ORF">Q7514_18825</name>
</gene>
<evidence type="ECO:0000313" key="2">
    <source>
        <dbReference type="Proteomes" id="UP001336020"/>
    </source>
</evidence>
<name>A0ABU7LDI3_9NOCA</name>
<keyword evidence="2" id="KW-1185">Reference proteome</keyword>
<organism evidence="1 2">
    <name type="scientific">Rhodococcus artemisiae</name>
    <dbReference type="NCBI Taxonomy" id="714159"/>
    <lineage>
        <taxon>Bacteria</taxon>
        <taxon>Bacillati</taxon>
        <taxon>Actinomycetota</taxon>
        <taxon>Actinomycetes</taxon>
        <taxon>Mycobacteriales</taxon>
        <taxon>Nocardiaceae</taxon>
        <taxon>Rhodococcus</taxon>
    </lineage>
</organism>
<reference evidence="1 2" key="1">
    <citation type="submission" date="2023-07" db="EMBL/GenBank/DDBJ databases">
        <authorList>
            <person name="Girao M."/>
            <person name="Carvalho M.F."/>
        </authorList>
    </citation>
    <scope>NUCLEOTIDE SEQUENCE [LARGE SCALE GENOMIC DNA]</scope>
    <source>
        <strain evidence="1 2">YIM65754</strain>
    </source>
</reference>
<proteinExistence type="predicted"/>
<accession>A0ABU7LDI3</accession>
<comment type="caution">
    <text evidence="1">The sequence shown here is derived from an EMBL/GenBank/DDBJ whole genome shotgun (WGS) entry which is preliminary data.</text>
</comment>
<dbReference type="Proteomes" id="UP001336020">
    <property type="component" value="Unassembled WGS sequence"/>
</dbReference>
<dbReference type="EMBL" id="JAUTXY010000009">
    <property type="protein sequence ID" value="MEE2059575.1"/>
    <property type="molecule type" value="Genomic_DNA"/>
</dbReference>
<protein>
    <recommendedName>
        <fullName evidence="3">Lipoprotein</fullName>
    </recommendedName>
</protein>
<evidence type="ECO:0000313" key="1">
    <source>
        <dbReference type="EMBL" id="MEE2059575.1"/>
    </source>
</evidence>